<dbReference type="PANTHER" id="PTHR31787:SF3">
    <property type="entry name" value="FRIZZLED AND SMOOTHENED-LIKE PROTEIN H"/>
    <property type="match status" value="1"/>
</dbReference>
<keyword evidence="5 7" id="KW-0472">Membrane</keyword>
<keyword evidence="11" id="KW-1185">Reference proteome</keyword>
<dbReference type="PANTHER" id="PTHR31787">
    <property type="entry name" value="G-PROTEIN-COUPLED RECEPTOR GPCR FAMILY PROTEIN"/>
    <property type="match status" value="1"/>
</dbReference>
<dbReference type="InterPro" id="IPR050949">
    <property type="entry name" value="GPCR_Fz/Smo-like"/>
</dbReference>
<dbReference type="PROSITE" id="PS50261">
    <property type="entry name" value="G_PROTEIN_RECEP_F2_4"/>
    <property type="match status" value="1"/>
</dbReference>
<proteinExistence type="inferred from homology"/>
<dbReference type="AlphaFoldDB" id="A0A9P3H1H9"/>
<evidence type="ECO:0000256" key="3">
    <source>
        <dbReference type="ARBA" id="ARBA00022692"/>
    </source>
</evidence>
<dbReference type="EMBL" id="BQFW01000001">
    <property type="protein sequence ID" value="GJJ68314.1"/>
    <property type="molecule type" value="Genomic_DNA"/>
</dbReference>
<accession>A0A9P3H1H9</accession>
<dbReference type="InterPro" id="IPR017981">
    <property type="entry name" value="GPCR_2-like_7TM"/>
</dbReference>
<dbReference type="InterPro" id="IPR000539">
    <property type="entry name" value="Frizzled/Smoothened_7TM"/>
</dbReference>
<evidence type="ECO:0000259" key="9">
    <source>
        <dbReference type="PROSITE" id="PS50261"/>
    </source>
</evidence>
<feature type="chain" id="PRO_5040358333" description="G-protein coupled receptors family 2 profile 2 domain-containing protein" evidence="8">
    <location>
        <begin position="36"/>
        <end position="583"/>
    </location>
</feature>
<comment type="caution">
    <text evidence="10">The sequence shown here is derived from an EMBL/GenBank/DDBJ whole genome shotgun (WGS) entry which is preliminary data.</text>
</comment>
<feature type="transmembrane region" description="Helical" evidence="7">
    <location>
        <begin position="466"/>
        <end position="490"/>
    </location>
</feature>
<keyword evidence="6" id="KW-0675">Receptor</keyword>
<feature type="signal peptide" evidence="8">
    <location>
        <begin position="1"/>
        <end position="35"/>
    </location>
</feature>
<evidence type="ECO:0000256" key="1">
    <source>
        <dbReference type="ARBA" id="ARBA00004141"/>
    </source>
</evidence>
<dbReference type="OrthoDB" id="26203at2759"/>
<reference evidence="10" key="2">
    <citation type="journal article" date="2022" name="Microbiol. Resour. Announc.">
        <title>Whole-Genome Sequence of Entomortierella parvispora E1425, a Mucoromycotan Fungus Associated with Burkholderiaceae-Related Endosymbiotic Bacteria.</title>
        <authorList>
            <person name="Herlambang A."/>
            <person name="Guo Y."/>
            <person name="Takashima Y."/>
            <person name="Narisawa K."/>
            <person name="Ohta H."/>
            <person name="Nishizawa T."/>
        </authorList>
    </citation>
    <scope>NUCLEOTIDE SEQUENCE</scope>
    <source>
        <strain evidence="10">E1425</strain>
    </source>
</reference>
<feature type="transmembrane region" description="Helical" evidence="7">
    <location>
        <begin position="245"/>
        <end position="264"/>
    </location>
</feature>
<dbReference type="Gene3D" id="1.20.1070.10">
    <property type="entry name" value="Rhodopsin 7-helix transmembrane proteins"/>
    <property type="match status" value="1"/>
</dbReference>
<feature type="transmembrane region" description="Helical" evidence="7">
    <location>
        <begin position="404"/>
        <end position="429"/>
    </location>
</feature>
<feature type="transmembrane region" description="Helical" evidence="7">
    <location>
        <begin position="528"/>
        <end position="550"/>
    </location>
</feature>
<evidence type="ECO:0000313" key="10">
    <source>
        <dbReference type="EMBL" id="GJJ68314.1"/>
    </source>
</evidence>
<protein>
    <recommendedName>
        <fullName evidence="9">G-protein coupled receptors family 2 profile 2 domain-containing protein</fullName>
    </recommendedName>
</protein>
<keyword evidence="4 7" id="KW-1133">Transmembrane helix</keyword>
<organism evidence="10 11">
    <name type="scientific">Entomortierella parvispora</name>
    <dbReference type="NCBI Taxonomy" id="205924"/>
    <lineage>
        <taxon>Eukaryota</taxon>
        <taxon>Fungi</taxon>
        <taxon>Fungi incertae sedis</taxon>
        <taxon>Mucoromycota</taxon>
        <taxon>Mortierellomycotina</taxon>
        <taxon>Mortierellomycetes</taxon>
        <taxon>Mortierellales</taxon>
        <taxon>Mortierellaceae</taxon>
        <taxon>Entomortierella</taxon>
    </lineage>
</organism>
<evidence type="ECO:0000256" key="4">
    <source>
        <dbReference type="ARBA" id="ARBA00022989"/>
    </source>
</evidence>
<feature type="transmembrane region" description="Helical" evidence="7">
    <location>
        <begin position="329"/>
        <end position="350"/>
    </location>
</feature>
<feature type="domain" description="G-protein coupled receptors family 2 profile 2" evidence="9">
    <location>
        <begin position="239"/>
        <end position="553"/>
    </location>
</feature>
<evidence type="ECO:0000256" key="6">
    <source>
        <dbReference type="ARBA" id="ARBA00023170"/>
    </source>
</evidence>
<evidence type="ECO:0000256" key="5">
    <source>
        <dbReference type="ARBA" id="ARBA00023136"/>
    </source>
</evidence>
<evidence type="ECO:0000256" key="8">
    <source>
        <dbReference type="SAM" id="SignalP"/>
    </source>
</evidence>
<evidence type="ECO:0000256" key="7">
    <source>
        <dbReference type="SAM" id="Phobius"/>
    </source>
</evidence>
<dbReference type="GO" id="GO:0016020">
    <property type="term" value="C:membrane"/>
    <property type="evidence" value="ECO:0007669"/>
    <property type="project" value="UniProtKB-SubCell"/>
</dbReference>
<gene>
    <name evidence="10" type="ORF">EMPS_00660</name>
</gene>
<dbReference type="GO" id="GO:0007166">
    <property type="term" value="P:cell surface receptor signaling pathway"/>
    <property type="evidence" value="ECO:0007669"/>
    <property type="project" value="InterPro"/>
</dbReference>
<feature type="transmembrane region" description="Helical" evidence="7">
    <location>
        <begin position="276"/>
        <end position="294"/>
    </location>
</feature>
<feature type="transmembrane region" description="Helical" evidence="7">
    <location>
        <begin position="362"/>
        <end position="384"/>
    </location>
</feature>
<comment type="similarity">
    <text evidence="2">Belongs to the G-protein coupled receptor Fz/Smo family.</text>
</comment>
<evidence type="ECO:0000256" key="2">
    <source>
        <dbReference type="ARBA" id="ARBA00008077"/>
    </source>
</evidence>
<keyword evidence="8" id="KW-0732">Signal</keyword>
<dbReference type="Proteomes" id="UP000827284">
    <property type="component" value="Unassembled WGS sequence"/>
</dbReference>
<evidence type="ECO:0000313" key="11">
    <source>
        <dbReference type="Proteomes" id="UP000827284"/>
    </source>
</evidence>
<name>A0A9P3H1H9_9FUNG</name>
<reference evidence="10" key="1">
    <citation type="submission" date="2021-11" db="EMBL/GenBank/DDBJ databases">
        <authorList>
            <person name="Herlambang A."/>
            <person name="Guo Y."/>
            <person name="Takashima Y."/>
            <person name="Nishizawa T."/>
        </authorList>
    </citation>
    <scope>NUCLEOTIDE SEQUENCE</scope>
    <source>
        <strain evidence="10">E1425</strain>
    </source>
</reference>
<dbReference type="Pfam" id="PF01534">
    <property type="entry name" value="Frizzled"/>
    <property type="match status" value="1"/>
</dbReference>
<keyword evidence="3 7" id="KW-0812">Transmembrane</keyword>
<comment type="subcellular location">
    <subcellularLocation>
        <location evidence="1">Membrane</location>
        <topology evidence="1">Multi-pass membrane protein</topology>
    </subcellularLocation>
</comment>
<dbReference type="GO" id="GO:0004888">
    <property type="term" value="F:transmembrane signaling receptor activity"/>
    <property type="evidence" value="ECO:0007669"/>
    <property type="project" value="InterPro"/>
</dbReference>
<sequence length="583" mass="63209">MRGFSHFPRPTAAGLLVSALASMTLLSSTIQKAEALGQMVPYTGVYCQGFIDYNVWIPDGTNVTMIEAAAGLESLMALPDPCQSAMLAYGCSVAFPRPVTTGLTGQTNSYNVLFACKSTCETAIQTCQADVAFLQSHGVIPQNMTVLPDCSTPIPGTGAYPGGPFPYQPDPSCNYIPPQSTNITCSQPMTECPSPFVVDTVFQATKGLQNADNANCGCGCCLPCPQTDAFYKPGILDKGFFITDILKGISAGLALILVISYLLLPDKLQHPSNLILFAAISTCIFSAAVALSYGDPKRVQCATHQPIPTTAIVTSTSYNNNLCLAQGGWLIFGAIATTAWLSLVIVNLHLHTVWNSSWLARRAWLSHTIGWIIPAAFAAIAVVTKSIGWNNSNMCMATQDTSNALLFIPLGVIMVPSILLHIATFAHIIRITLQSEKSETVSHSTLSSGRAARISHRRHVLNAIRIQWRAAVLALVISGSILVYWAFYLVEGSKTDMSWMSTWQLCIFTGGSQEECGDKYASGHMPNFILMMIAEGLVSTTGIWIFLLFFKQSLIQEWNEMISGWACFGGRKREKEADQFYVI</sequence>